<dbReference type="Gene3D" id="3.90.550.10">
    <property type="entry name" value="Spore Coat Polysaccharide Biosynthesis Protein SpsA, Chain A"/>
    <property type="match status" value="1"/>
</dbReference>
<keyword evidence="5" id="KW-1185">Reference proteome</keyword>
<dbReference type="CDD" id="cd01433">
    <property type="entry name" value="Ribosomal_L16_L10e"/>
    <property type="match status" value="1"/>
</dbReference>
<keyword evidence="4" id="KW-0808">Transferase</keyword>
<dbReference type="SUPFAM" id="SSF54686">
    <property type="entry name" value="Ribosomal protein L16p/L10e"/>
    <property type="match status" value="1"/>
</dbReference>
<keyword evidence="3" id="KW-0687">Ribonucleoprotein</keyword>
<dbReference type="RefSeq" id="XP_041294971.1">
    <property type="nucleotide sequence ID" value="XM_041433506.1"/>
</dbReference>
<name>A0A9P7JW51_9AGAM</name>
<gene>
    <name evidence="4" type="ORF">F5147DRAFT_651044</name>
</gene>
<evidence type="ECO:0000313" key="4">
    <source>
        <dbReference type="EMBL" id="KAG2111914.1"/>
    </source>
</evidence>
<comment type="caution">
    <text evidence="4">The sequence shown here is derived from an EMBL/GenBank/DDBJ whole genome shotgun (WGS) entry which is preliminary data.</text>
</comment>
<sequence length="409" mass="46348">MAPCVQGRIIIFDNYNLKILPVERALYLDADMLVRRSLEELWNTDLEGSSIGAAMDVGFPMGHDGVSRRWYFNAGMVLIDKTKARTHLSELAARVRGMKDARYRDQDVLNVHFAGDWAEVNLSWNAQGLGTYAEISLADRDILALGDMKDPGVMHFTGPVHPTKPWGYAGTLGHPFKDEWWGALNETVWAGWQGSTQYHEMCEGEKQKAIQDSIKKFETRSVAVMTKDDLEVLAVVRNFLSNSFTWSEHNTIETAMRRSAEVSGARRVKFVISWLSDFPLSEFSTSAGSVPPDGFPFSRLVSDEYEKLSSEAPEAARICANKSVTKTSGKDSFYMRIRVYPFHIIFINKASCWYARCWGKLYDTVARVNIGQIILPICYKELNAAVTQEALRRVWYKFPGQRKIIVSKK</sequence>
<dbReference type="GO" id="GO:0016757">
    <property type="term" value="F:glycosyltransferase activity"/>
    <property type="evidence" value="ECO:0007669"/>
    <property type="project" value="InterPro"/>
</dbReference>
<dbReference type="InterPro" id="IPR001197">
    <property type="entry name" value="Ribosomal_uL16_euk_arch"/>
</dbReference>
<dbReference type="GO" id="GO:0006412">
    <property type="term" value="P:translation"/>
    <property type="evidence" value="ECO:0007669"/>
    <property type="project" value="InterPro"/>
</dbReference>
<dbReference type="SUPFAM" id="SSF53448">
    <property type="entry name" value="Nucleotide-diphospho-sugar transferases"/>
    <property type="match status" value="1"/>
</dbReference>
<evidence type="ECO:0000313" key="5">
    <source>
        <dbReference type="Proteomes" id="UP000823399"/>
    </source>
</evidence>
<dbReference type="EMBL" id="JABBWM010000016">
    <property type="protein sequence ID" value="KAG2111914.1"/>
    <property type="molecule type" value="Genomic_DNA"/>
</dbReference>
<evidence type="ECO:0000256" key="3">
    <source>
        <dbReference type="ARBA" id="ARBA00023274"/>
    </source>
</evidence>
<dbReference type="PANTHER" id="PTHR11726">
    <property type="entry name" value="60S RIBOSOMAL PROTEIN L10"/>
    <property type="match status" value="1"/>
</dbReference>
<reference evidence="4" key="1">
    <citation type="journal article" date="2020" name="New Phytol.">
        <title>Comparative genomics reveals dynamic genome evolution in host specialist ectomycorrhizal fungi.</title>
        <authorList>
            <person name="Lofgren L.A."/>
            <person name="Nguyen N.H."/>
            <person name="Vilgalys R."/>
            <person name="Ruytinx J."/>
            <person name="Liao H.L."/>
            <person name="Branco S."/>
            <person name="Kuo A."/>
            <person name="LaButti K."/>
            <person name="Lipzen A."/>
            <person name="Andreopoulos W."/>
            <person name="Pangilinan J."/>
            <person name="Riley R."/>
            <person name="Hundley H."/>
            <person name="Na H."/>
            <person name="Barry K."/>
            <person name="Grigoriev I.V."/>
            <person name="Stajich J.E."/>
            <person name="Kennedy P.G."/>
        </authorList>
    </citation>
    <scope>NUCLEOTIDE SEQUENCE</scope>
    <source>
        <strain evidence="4">FC423</strain>
    </source>
</reference>
<dbReference type="AlphaFoldDB" id="A0A9P7JW51"/>
<evidence type="ECO:0000256" key="2">
    <source>
        <dbReference type="ARBA" id="ARBA00022980"/>
    </source>
</evidence>
<dbReference type="InterPro" id="IPR029044">
    <property type="entry name" value="Nucleotide-diphossugar_trans"/>
</dbReference>
<dbReference type="GeneID" id="64695765"/>
<dbReference type="Pfam" id="PF01501">
    <property type="entry name" value="Glyco_transf_8"/>
    <property type="match status" value="1"/>
</dbReference>
<evidence type="ECO:0000256" key="1">
    <source>
        <dbReference type="ARBA" id="ARBA00008931"/>
    </source>
</evidence>
<dbReference type="Proteomes" id="UP000823399">
    <property type="component" value="Unassembled WGS sequence"/>
</dbReference>
<dbReference type="Gene3D" id="3.90.1170.10">
    <property type="entry name" value="Ribosomal protein L10e/L16"/>
    <property type="match status" value="1"/>
</dbReference>
<dbReference type="GO" id="GO:1990904">
    <property type="term" value="C:ribonucleoprotein complex"/>
    <property type="evidence" value="ECO:0007669"/>
    <property type="project" value="UniProtKB-KW"/>
</dbReference>
<dbReference type="InterPro" id="IPR036920">
    <property type="entry name" value="Ribosomal_uL16_sf"/>
</dbReference>
<dbReference type="GO" id="GO:0005840">
    <property type="term" value="C:ribosome"/>
    <property type="evidence" value="ECO:0007669"/>
    <property type="project" value="UniProtKB-KW"/>
</dbReference>
<dbReference type="InterPro" id="IPR002495">
    <property type="entry name" value="Glyco_trans_8"/>
</dbReference>
<keyword evidence="2" id="KW-0689">Ribosomal protein</keyword>
<dbReference type="GO" id="GO:0003735">
    <property type="term" value="F:structural constituent of ribosome"/>
    <property type="evidence" value="ECO:0007669"/>
    <property type="project" value="InterPro"/>
</dbReference>
<dbReference type="InterPro" id="IPR047873">
    <property type="entry name" value="Ribosomal_uL16"/>
</dbReference>
<dbReference type="OrthoDB" id="2687669at2759"/>
<dbReference type="InterPro" id="IPR016180">
    <property type="entry name" value="Ribosomal_uL16_dom"/>
</dbReference>
<dbReference type="Pfam" id="PF00252">
    <property type="entry name" value="Ribosomal_L16"/>
    <property type="match status" value="1"/>
</dbReference>
<organism evidence="4 5">
    <name type="scientific">Suillus discolor</name>
    <dbReference type="NCBI Taxonomy" id="1912936"/>
    <lineage>
        <taxon>Eukaryota</taxon>
        <taxon>Fungi</taxon>
        <taxon>Dikarya</taxon>
        <taxon>Basidiomycota</taxon>
        <taxon>Agaricomycotina</taxon>
        <taxon>Agaricomycetes</taxon>
        <taxon>Agaricomycetidae</taxon>
        <taxon>Boletales</taxon>
        <taxon>Suillineae</taxon>
        <taxon>Suillaceae</taxon>
        <taxon>Suillus</taxon>
    </lineage>
</organism>
<accession>A0A9P7JW51</accession>
<comment type="similarity">
    <text evidence="1">Belongs to the universal ribosomal protein uL16 family.</text>
</comment>
<protein>
    <submittedName>
        <fullName evidence="4">Nucleotide-diphospho-sugar transferase</fullName>
    </submittedName>
</protein>
<proteinExistence type="inferred from homology"/>